<evidence type="ECO:0000259" key="6">
    <source>
        <dbReference type="PROSITE" id="PS51192"/>
    </source>
</evidence>
<dbReference type="SUPFAM" id="SSF52540">
    <property type="entry name" value="P-loop containing nucleoside triphosphate hydrolases"/>
    <property type="match status" value="2"/>
</dbReference>
<evidence type="ECO:0000256" key="2">
    <source>
        <dbReference type="ARBA" id="ARBA00022801"/>
    </source>
</evidence>
<keyword evidence="1" id="KW-0547">Nucleotide-binding</keyword>
<keyword evidence="4" id="KW-0067">ATP-binding</keyword>
<name>A0A9N8WNA4_9GLOM</name>
<evidence type="ECO:0000256" key="3">
    <source>
        <dbReference type="ARBA" id="ARBA00022806"/>
    </source>
</evidence>
<dbReference type="InterPro" id="IPR040801">
    <property type="entry name" value="Ski2_N"/>
</dbReference>
<dbReference type="Pfam" id="PF17911">
    <property type="entry name" value="Ski2_N"/>
    <property type="match status" value="1"/>
</dbReference>
<gene>
    <name evidence="7" type="ORF">AGERDE_LOCUS3948</name>
</gene>
<evidence type="ECO:0000313" key="8">
    <source>
        <dbReference type="Proteomes" id="UP000789831"/>
    </source>
</evidence>
<evidence type="ECO:0000256" key="4">
    <source>
        <dbReference type="ARBA" id="ARBA00022840"/>
    </source>
</evidence>
<sequence length="694" mass="77901">MNSDSEFSKAQLLSSVFQLLKSKRKTSTSLDSDNTLDELLELPLGLSRPLTCEDVKLEVEERYLKPLTTFPTSWLSKCQQYWGREPNYMSLVSLGPSKPRITIEVRRDGIDGELVSYKEVAVLDETLTAKNSTSLLREPGAPKDFVKGGSNYIPFAPGGLESEVLKNEINEVANDLEELLKFDEDEILTVPPGFEHGLIFEDDETLNNDAVVKNPVTGLSITDLLAHDEEDFKLLEQFKKEKITQSKIMEEQEKDIEEVGVTKQENLLSPSIATVEPMDLLLPAQPPSIESISLIKKSGANIAAKKREWAHVVDVDIGLPNFKELVPEMAIEYNFELDHFQKQAVYHLECGDSVFVAAHTSAGKTLVAEYAIALAAKHMTKAIYTSPIKALSNQKYRDFKGTFGDDVGILTGDIQIRPEASCLIMTTEILRSMLYKGADLIRDVEFVVFDEVHYVNDSERGVVWEEVIIMLPAHVTIILLSATVPNTKEFADWVGRTKKKDIYVISTTKRPVPLEHYLYANKEIYKIVNADKKFLSVGWKQANDALSKKDKEVKPANARGGGRGRGGRGTVAHRGGGNFKPMVQQDKQLWSNIISFLNKKKLLPVIIFTFSKKKCDEYAQRLTNIDMCAGKDKSKIHVFIERSLKRLKDTDKLLPQVRRTCDLLNRGIAVHHGGLLPILKEASIKITLFMYISL</sequence>
<dbReference type="Proteomes" id="UP000789831">
    <property type="component" value="Unassembled WGS sequence"/>
</dbReference>
<dbReference type="InterPro" id="IPR014001">
    <property type="entry name" value="Helicase_ATP-bd"/>
</dbReference>
<proteinExistence type="predicted"/>
<dbReference type="GO" id="GO:0055087">
    <property type="term" value="C:Ski complex"/>
    <property type="evidence" value="ECO:0007669"/>
    <property type="project" value="TreeGrafter"/>
</dbReference>
<dbReference type="GO" id="GO:0016787">
    <property type="term" value="F:hydrolase activity"/>
    <property type="evidence" value="ECO:0007669"/>
    <property type="project" value="UniProtKB-KW"/>
</dbReference>
<dbReference type="OrthoDB" id="64767at2759"/>
<dbReference type="InterPro" id="IPR050699">
    <property type="entry name" value="RNA-DNA_Helicase"/>
</dbReference>
<dbReference type="Pfam" id="PF00270">
    <property type="entry name" value="DEAD"/>
    <property type="match status" value="1"/>
</dbReference>
<evidence type="ECO:0000256" key="1">
    <source>
        <dbReference type="ARBA" id="ARBA00022741"/>
    </source>
</evidence>
<dbReference type="EMBL" id="CAJVPL010000421">
    <property type="protein sequence ID" value="CAG8494938.1"/>
    <property type="molecule type" value="Genomic_DNA"/>
</dbReference>
<dbReference type="AlphaFoldDB" id="A0A9N8WNA4"/>
<dbReference type="GO" id="GO:0070478">
    <property type="term" value="P:nuclear-transcribed mRNA catabolic process, 3'-5' exonucleolytic nonsense-mediated decay"/>
    <property type="evidence" value="ECO:0007669"/>
    <property type="project" value="TreeGrafter"/>
</dbReference>
<feature type="domain" description="Helicase ATP-binding" evidence="6">
    <location>
        <begin position="345"/>
        <end position="502"/>
    </location>
</feature>
<dbReference type="GO" id="GO:0003676">
    <property type="term" value="F:nucleic acid binding"/>
    <property type="evidence" value="ECO:0007669"/>
    <property type="project" value="InterPro"/>
</dbReference>
<dbReference type="PROSITE" id="PS51192">
    <property type="entry name" value="HELICASE_ATP_BIND_1"/>
    <property type="match status" value="1"/>
</dbReference>
<keyword evidence="8" id="KW-1185">Reference proteome</keyword>
<dbReference type="PANTHER" id="PTHR12131:SF1">
    <property type="entry name" value="ATP-DEPENDENT RNA HELICASE SUPV3L1, MITOCHONDRIAL-RELATED"/>
    <property type="match status" value="1"/>
</dbReference>
<protein>
    <submittedName>
        <fullName evidence="7">1277_t:CDS:1</fullName>
    </submittedName>
</protein>
<evidence type="ECO:0000313" key="7">
    <source>
        <dbReference type="EMBL" id="CAG8494938.1"/>
    </source>
</evidence>
<organism evidence="7 8">
    <name type="scientific">Ambispora gerdemannii</name>
    <dbReference type="NCBI Taxonomy" id="144530"/>
    <lineage>
        <taxon>Eukaryota</taxon>
        <taxon>Fungi</taxon>
        <taxon>Fungi incertae sedis</taxon>
        <taxon>Mucoromycota</taxon>
        <taxon>Glomeromycotina</taxon>
        <taxon>Glomeromycetes</taxon>
        <taxon>Archaeosporales</taxon>
        <taxon>Ambisporaceae</taxon>
        <taxon>Ambispora</taxon>
    </lineage>
</organism>
<keyword evidence="3" id="KW-0347">Helicase</keyword>
<dbReference type="InterPro" id="IPR027417">
    <property type="entry name" value="P-loop_NTPase"/>
</dbReference>
<feature type="region of interest" description="Disordered" evidence="5">
    <location>
        <begin position="550"/>
        <end position="578"/>
    </location>
</feature>
<reference evidence="7" key="1">
    <citation type="submission" date="2021-06" db="EMBL/GenBank/DDBJ databases">
        <authorList>
            <person name="Kallberg Y."/>
            <person name="Tangrot J."/>
            <person name="Rosling A."/>
        </authorList>
    </citation>
    <scope>NUCLEOTIDE SEQUENCE</scope>
    <source>
        <strain evidence="7">MT106</strain>
    </source>
</reference>
<dbReference type="FunFam" id="3.40.50.300:FF:000354">
    <property type="entry name" value="ATP-dependent RNA helicase SKI2"/>
    <property type="match status" value="1"/>
</dbReference>
<dbReference type="InterPro" id="IPR011545">
    <property type="entry name" value="DEAD/DEAH_box_helicase_dom"/>
</dbReference>
<dbReference type="PANTHER" id="PTHR12131">
    <property type="entry name" value="ATP-DEPENDENT RNA AND DNA HELICASE"/>
    <property type="match status" value="1"/>
</dbReference>
<keyword evidence="2" id="KW-0378">Hydrolase</keyword>
<dbReference type="Gene3D" id="3.40.50.300">
    <property type="entry name" value="P-loop containing nucleotide triphosphate hydrolases"/>
    <property type="match status" value="2"/>
</dbReference>
<comment type="caution">
    <text evidence="7">The sequence shown here is derived from an EMBL/GenBank/DDBJ whole genome shotgun (WGS) entry which is preliminary data.</text>
</comment>
<evidence type="ECO:0000256" key="5">
    <source>
        <dbReference type="SAM" id="MobiDB-lite"/>
    </source>
</evidence>
<accession>A0A9N8WNA4</accession>
<feature type="compositionally biased region" description="Gly residues" evidence="5">
    <location>
        <begin position="559"/>
        <end position="578"/>
    </location>
</feature>
<dbReference type="GO" id="GO:0004386">
    <property type="term" value="F:helicase activity"/>
    <property type="evidence" value="ECO:0007669"/>
    <property type="project" value="UniProtKB-KW"/>
</dbReference>
<dbReference type="GO" id="GO:0005524">
    <property type="term" value="F:ATP binding"/>
    <property type="evidence" value="ECO:0007669"/>
    <property type="project" value="UniProtKB-KW"/>
</dbReference>
<dbReference type="SMART" id="SM00487">
    <property type="entry name" value="DEXDc"/>
    <property type="match status" value="1"/>
</dbReference>